<organism evidence="1 2">
    <name type="scientific">Natronospira elongata</name>
    <dbReference type="NCBI Taxonomy" id="3110268"/>
    <lineage>
        <taxon>Bacteria</taxon>
        <taxon>Pseudomonadati</taxon>
        <taxon>Pseudomonadota</taxon>
        <taxon>Gammaproteobacteria</taxon>
        <taxon>Natronospirales</taxon>
        <taxon>Natronospiraceae</taxon>
        <taxon>Natronospira</taxon>
    </lineage>
</organism>
<dbReference type="NCBIfam" id="NF008009">
    <property type="entry name" value="PRK10738.1"/>
    <property type="match status" value="1"/>
</dbReference>
<gene>
    <name evidence="1" type="ORF">VCB98_13030</name>
</gene>
<name>A0AAP6MKR0_9GAMM</name>
<comment type="caution">
    <text evidence="1">The sequence shown here is derived from an EMBL/GenBank/DDBJ whole genome shotgun (WGS) entry which is preliminary data.</text>
</comment>
<dbReference type="RefSeq" id="WP_346053239.1">
    <property type="nucleotide sequence ID" value="NZ_JAYGII010000052.1"/>
</dbReference>
<reference evidence="1 2" key="1">
    <citation type="submission" date="2023-12" db="EMBL/GenBank/DDBJ databases">
        <title>Whole-genome sequencing of halo(alkali)philic microorganisms from hypersaline lakes.</title>
        <authorList>
            <person name="Sorokin D.Y."/>
            <person name="Merkel A.Y."/>
            <person name="Messina E."/>
            <person name="Yakimov M."/>
        </authorList>
    </citation>
    <scope>NUCLEOTIDE SEQUENCE [LARGE SCALE GENOMIC DNA]</scope>
    <source>
        <strain evidence="1 2">AB-CW1</strain>
    </source>
</reference>
<evidence type="ECO:0000313" key="1">
    <source>
        <dbReference type="EMBL" id="MEA5446744.1"/>
    </source>
</evidence>
<dbReference type="PANTHER" id="PTHR34352">
    <property type="entry name" value="PROTEIN YHFA"/>
    <property type="match status" value="1"/>
</dbReference>
<dbReference type="InterPro" id="IPR036102">
    <property type="entry name" value="OsmC/Ohrsf"/>
</dbReference>
<evidence type="ECO:0000313" key="2">
    <source>
        <dbReference type="Proteomes" id="UP001302316"/>
    </source>
</evidence>
<dbReference type="Gene3D" id="2.20.25.10">
    <property type="match status" value="1"/>
</dbReference>
<proteinExistence type="predicted"/>
<dbReference type="PANTHER" id="PTHR34352:SF1">
    <property type="entry name" value="PROTEIN YHFA"/>
    <property type="match status" value="1"/>
</dbReference>
<dbReference type="Proteomes" id="UP001302316">
    <property type="component" value="Unassembled WGS sequence"/>
</dbReference>
<dbReference type="AlphaFoldDB" id="A0AAP6MKR0"/>
<protein>
    <submittedName>
        <fullName evidence="1">OsmC family protein</fullName>
    </submittedName>
</protein>
<dbReference type="Pfam" id="PF02566">
    <property type="entry name" value="OsmC"/>
    <property type="match status" value="1"/>
</dbReference>
<dbReference type="Gene3D" id="3.30.300.20">
    <property type="match status" value="1"/>
</dbReference>
<dbReference type="InterPro" id="IPR003718">
    <property type="entry name" value="OsmC/Ohr_fam"/>
</dbReference>
<keyword evidence="2" id="KW-1185">Reference proteome</keyword>
<dbReference type="InterPro" id="IPR015946">
    <property type="entry name" value="KH_dom-like_a/b"/>
</dbReference>
<dbReference type="SUPFAM" id="SSF82784">
    <property type="entry name" value="OsmC-like"/>
    <property type="match status" value="1"/>
</dbReference>
<sequence>MKASVQWVGEETFLVTSESGHRVVMDGNQGATAPSPMEMVLLAAGSCSSVDVVGILKKARQRVDDCRVELSAERAEGPPAVFTRIHMHFIVSGKDVSDKHVERAVRLSADKYCSVSIMLGHSVKVSHDYEVVETD</sequence>
<dbReference type="EMBL" id="JAYGII010000052">
    <property type="protein sequence ID" value="MEA5446744.1"/>
    <property type="molecule type" value="Genomic_DNA"/>
</dbReference>
<accession>A0AAP6MKR0</accession>